<dbReference type="GO" id="GO:0050291">
    <property type="term" value="F:sphingosine N-acyltransferase activity"/>
    <property type="evidence" value="ECO:0007669"/>
    <property type="project" value="UniProtKB-EC"/>
</dbReference>
<evidence type="ECO:0000256" key="4">
    <source>
        <dbReference type="ARBA" id="ARBA00022989"/>
    </source>
</evidence>
<gene>
    <name evidence="9" type="primary">lag1</name>
    <name evidence="9" type="ORF">MCUN1_000831</name>
</gene>
<dbReference type="PANTHER" id="PTHR12560:SF0">
    <property type="entry name" value="LD18904P"/>
    <property type="match status" value="1"/>
</dbReference>
<proteinExistence type="inferred from homology"/>
<feature type="transmembrane region" description="Helical" evidence="7">
    <location>
        <begin position="268"/>
        <end position="293"/>
    </location>
</feature>
<sequence length="414" mass="46828">MATDQKVPRAQAPRITFAVWSTVISVVLVAALLTVHYASGASRCGSHAWLDWAFDSVAWTGITRPDMLTAQDVCYKVHEFTSSCLLLSGEVVPATPIPSSISDQLWSGIFSLRELIHGSTRTVLYERHWNDLRFAATWGLILYALRGVLVAFVLEPLGWLLVERPTGELAATEKGRRRLRKTVTRFAEQGWILLLYSTSFALVCDVIRRQPFWPNKSEYLWIDYPFTTMDAATKALYLWEASNYLHQLIVVSVEEKRSDFTQMMVHHIVTLTLIFGSYACCLHPVGIAVLFLLDPSDILLAAAKLIRYAGYRTLCDIAFGLFMISWIVMRHGIYSYVYYSCIVEVPKLIQFTDKADFASGHVMTDACYWIFIGLLGVLQFILLIWCSMILGVAYRVLTKKGAEDSRSDDSLDEE</sequence>
<keyword evidence="9" id="KW-0808">Transferase</keyword>
<feature type="transmembrane region" description="Helical" evidence="7">
    <location>
        <begin position="305"/>
        <end position="329"/>
    </location>
</feature>
<keyword evidence="5 6" id="KW-0472">Membrane</keyword>
<keyword evidence="10" id="KW-1185">Reference proteome</keyword>
<reference evidence="9" key="1">
    <citation type="submission" date="2023-03" db="EMBL/GenBank/DDBJ databases">
        <title>Mating type loci evolution in Malassezia.</title>
        <authorList>
            <person name="Coelho M.A."/>
        </authorList>
    </citation>
    <scope>NUCLEOTIDE SEQUENCE</scope>
    <source>
        <strain evidence="9">CBS 11721</strain>
    </source>
</reference>
<evidence type="ECO:0000256" key="6">
    <source>
        <dbReference type="PROSITE-ProRule" id="PRU00205"/>
    </source>
</evidence>
<feature type="domain" description="TLC" evidence="8">
    <location>
        <begin position="186"/>
        <end position="398"/>
    </location>
</feature>
<comment type="similarity">
    <text evidence="2">Belongs to the sphingosine N-acyltransferase family.</text>
</comment>
<dbReference type="GO" id="GO:0046513">
    <property type="term" value="P:ceramide biosynthetic process"/>
    <property type="evidence" value="ECO:0007669"/>
    <property type="project" value="InterPro"/>
</dbReference>
<dbReference type="GO" id="GO:0016020">
    <property type="term" value="C:membrane"/>
    <property type="evidence" value="ECO:0007669"/>
    <property type="project" value="UniProtKB-SubCell"/>
</dbReference>
<dbReference type="Proteomes" id="UP001219933">
    <property type="component" value="Chromosome 1"/>
</dbReference>
<keyword evidence="3 6" id="KW-0812">Transmembrane</keyword>
<evidence type="ECO:0000313" key="10">
    <source>
        <dbReference type="Proteomes" id="UP001219933"/>
    </source>
</evidence>
<keyword evidence="4 7" id="KW-1133">Transmembrane helix</keyword>
<dbReference type="EC" id="2.3.1.24" evidence="9"/>
<feature type="transmembrane region" description="Helical" evidence="7">
    <location>
        <begin position="368"/>
        <end position="397"/>
    </location>
</feature>
<dbReference type="PROSITE" id="PS50922">
    <property type="entry name" value="TLC"/>
    <property type="match status" value="1"/>
</dbReference>
<keyword evidence="9" id="KW-0012">Acyltransferase</keyword>
<name>A0AAF0J5A0_9BASI</name>
<dbReference type="InterPro" id="IPR006634">
    <property type="entry name" value="TLC-dom"/>
</dbReference>
<comment type="subcellular location">
    <subcellularLocation>
        <location evidence="1">Membrane</location>
        <topology evidence="1">Multi-pass membrane protein</topology>
    </subcellularLocation>
</comment>
<feature type="transmembrane region" description="Helical" evidence="7">
    <location>
        <begin position="12"/>
        <end position="33"/>
    </location>
</feature>
<evidence type="ECO:0000256" key="5">
    <source>
        <dbReference type="ARBA" id="ARBA00023136"/>
    </source>
</evidence>
<dbReference type="Pfam" id="PF03798">
    <property type="entry name" value="TRAM_LAG1_CLN8"/>
    <property type="match status" value="1"/>
</dbReference>
<evidence type="ECO:0000256" key="2">
    <source>
        <dbReference type="ARBA" id="ARBA00009808"/>
    </source>
</evidence>
<protein>
    <submittedName>
        <fullName evidence="9">Sphingosine N-acyltransferase</fullName>
        <ecNumber evidence="9">2.3.1.24</ecNumber>
    </submittedName>
</protein>
<accession>A0AAF0J5A0</accession>
<evidence type="ECO:0000259" key="8">
    <source>
        <dbReference type="PROSITE" id="PS50922"/>
    </source>
</evidence>
<dbReference type="AlphaFoldDB" id="A0AAF0J5A0"/>
<dbReference type="PANTHER" id="PTHR12560">
    <property type="entry name" value="LONGEVITY ASSURANCE FACTOR 1 LAG1"/>
    <property type="match status" value="1"/>
</dbReference>
<dbReference type="SMART" id="SM00724">
    <property type="entry name" value="TLC"/>
    <property type="match status" value="1"/>
</dbReference>
<evidence type="ECO:0000256" key="1">
    <source>
        <dbReference type="ARBA" id="ARBA00004141"/>
    </source>
</evidence>
<feature type="transmembrane region" description="Helical" evidence="7">
    <location>
        <begin position="140"/>
        <end position="162"/>
    </location>
</feature>
<evidence type="ECO:0000256" key="7">
    <source>
        <dbReference type="SAM" id="Phobius"/>
    </source>
</evidence>
<evidence type="ECO:0000313" key="9">
    <source>
        <dbReference type="EMBL" id="WFD34003.1"/>
    </source>
</evidence>
<dbReference type="InterPro" id="IPR016439">
    <property type="entry name" value="Lag1/Lac1-like"/>
</dbReference>
<dbReference type="EMBL" id="CP119877">
    <property type="protein sequence ID" value="WFD34003.1"/>
    <property type="molecule type" value="Genomic_DNA"/>
</dbReference>
<organism evidence="9 10">
    <name type="scientific">Malassezia cuniculi</name>
    <dbReference type="NCBI Taxonomy" id="948313"/>
    <lineage>
        <taxon>Eukaryota</taxon>
        <taxon>Fungi</taxon>
        <taxon>Dikarya</taxon>
        <taxon>Basidiomycota</taxon>
        <taxon>Ustilaginomycotina</taxon>
        <taxon>Malasseziomycetes</taxon>
        <taxon>Malasseziales</taxon>
        <taxon>Malasseziaceae</taxon>
        <taxon>Malassezia</taxon>
    </lineage>
</organism>
<evidence type="ECO:0000256" key="3">
    <source>
        <dbReference type="ARBA" id="ARBA00022692"/>
    </source>
</evidence>